<reference evidence="1" key="1">
    <citation type="submission" date="2021-05" db="EMBL/GenBank/DDBJ databases">
        <authorList>
            <person name="Alioto T."/>
            <person name="Alioto T."/>
            <person name="Gomez Garrido J."/>
        </authorList>
    </citation>
    <scope>NUCLEOTIDE SEQUENCE</scope>
</reference>
<name>A0A8D8KNV8_CULPI</name>
<dbReference type="AlphaFoldDB" id="A0A8D8KNV8"/>
<dbReference type="EMBL" id="HBUE01332517">
    <property type="protein sequence ID" value="CAG6594111.1"/>
    <property type="molecule type" value="Transcribed_RNA"/>
</dbReference>
<proteinExistence type="predicted"/>
<dbReference type="EMBL" id="HBUE01332519">
    <property type="protein sequence ID" value="CAG6594114.1"/>
    <property type="molecule type" value="Transcribed_RNA"/>
</dbReference>
<organism evidence="1">
    <name type="scientific">Culex pipiens</name>
    <name type="common">House mosquito</name>
    <dbReference type="NCBI Taxonomy" id="7175"/>
    <lineage>
        <taxon>Eukaryota</taxon>
        <taxon>Metazoa</taxon>
        <taxon>Ecdysozoa</taxon>
        <taxon>Arthropoda</taxon>
        <taxon>Hexapoda</taxon>
        <taxon>Insecta</taxon>
        <taxon>Pterygota</taxon>
        <taxon>Neoptera</taxon>
        <taxon>Endopterygota</taxon>
        <taxon>Diptera</taxon>
        <taxon>Nematocera</taxon>
        <taxon>Culicoidea</taxon>
        <taxon>Culicidae</taxon>
        <taxon>Culicinae</taxon>
        <taxon>Culicini</taxon>
        <taxon>Culex</taxon>
        <taxon>Culex</taxon>
    </lineage>
</organism>
<dbReference type="EMBL" id="HBUE01225792">
    <property type="protein sequence ID" value="CAG6542027.1"/>
    <property type="molecule type" value="Transcribed_RNA"/>
</dbReference>
<evidence type="ECO:0000313" key="1">
    <source>
        <dbReference type="EMBL" id="CAG6594105.1"/>
    </source>
</evidence>
<dbReference type="EMBL" id="HBUE01225789">
    <property type="protein sequence ID" value="CAG6542024.1"/>
    <property type="molecule type" value="Transcribed_RNA"/>
</dbReference>
<dbReference type="EMBL" id="HBUE01225794">
    <property type="protein sequence ID" value="CAG6542030.1"/>
    <property type="molecule type" value="Transcribed_RNA"/>
</dbReference>
<dbReference type="EMBL" id="HBUE01225786">
    <property type="protein sequence ID" value="CAG6542021.1"/>
    <property type="molecule type" value="Transcribed_RNA"/>
</dbReference>
<sequence length="99" mass="10955">MLGYQVRSKGTTLAKNYYHFSHFPHYSVGHPNTTLLTLPKVLVTHTIEGHLEDHTTCGQSKWKLGKGDDKTSHEQISDLGSCTVLSPISPTRFAGRHGP</sequence>
<dbReference type="EMBL" id="HBUE01332511">
    <property type="protein sequence ID" value="CAG6594105.1"/>
    <property type="molecule type" value="Transcribed_RNA"/>
</dbReference>
<accession>A0A8D8KNV8</accession>
<dbReference type="EMBL" id="HBUE01332514">
    <property type="protein sequence ID" value="CAG6594108.1"/>
    <property type="molecule type" value="Transcribed_RNA"/>
</dbReference>
<protein>
    <submittedName>
        <fullName evidence="1">(northern house mosquito) hypothetical protein</fullName>
    </submittedName>
</protein>